<name>A0A2W7BTR4_9HYPH</name>
<keyword evidence="3" id="KW-1185">Reference proteome</keyword>
<sequence length="199" mass="21763">MISQTAIRVNSQEIKMSFQAYLDSIEAKTGKTPEAFSKLASQKGLAKHGEIIAWLKTEFALGHGHANAIAAVLLKSDTRKDSPEVKLDKLFSGKKDVWRATGDEIIAKVAKFGPDVVVSAGETYVNLMRGKKKFAILQPSSVERLDVGIKLKGVEAEGRFEAAGSWNSMVTHRVRVSTPNEANAEIFSWLKRAYEVAAS</sequence>
<accession>A0A2W7BTR4</accession>
<dbReference type="Proteomes" id="UP000248616">
    <property type="component" value="Unassembled WGS sequence"/>
</dbReference>
<gene>
    <name evidence="2" type="ORF">B5V02_33385</name>
</gene>
<dbReference type="AlphaFoldDB" id="A0A2W7BTR4"/>
<dbReference type="EMBL" id="MZXV01000076">
    <property type="protein sequence ID" value="PZV34004.1"/>
    <property type="molecule type" value="Genomic_DNA"/>
</dbReference>
<dbReference type="Pfam" id="PF14117">
    <property type="entry name" value="DUF4287"/>
    <property type="match status" value="1"/>
</dbReference>
<dbReference type="Pfam" id="PF18899">
    <property type="entry name" value="DUF5655"/>
    <property type="match status" value="1"/>
</dbReference>
<proteinExistence type="predicted"/>
<evidence type="ECO:0000259" key="1">
    <source>
        <dbReference type="Pfam" id="PF18899"/>
    </source>
</evidence>
<feature type="domain" description="DUF5655" evidence="1">
    <location>
        <begin position="88"/>
        <end position="196"/>
    </location>
</feature>
<comment type="caution">
    <text evidence="2">The sequence shown here is derived from an EMBL/GenBank/DDBJ whole genome shotgun (WGS) entry which is preliminary data.</text>
</comment>
<dbReference type="InterPro" id="IPR025629">
    <property type="entry name" value="DUF4287"/>
</dbReference>
<evidence type="ECO:0000313" key="2">
    <source>
        <dbReference type="EMBL" id="PZV34004.1"/>
    </source>
</evidence>
<evidence type="ECO:0000313" key="3">
    <source>
        <dbReference type="Proteomes" id="UP000248616"/>
    </source>
</evidence>
<reference evidence="3" key="1">
    <citation type="submission" date="2017-03" db="EMBL/GenBank/DDBJ databases">
        <authorList>
            <person name="Safronova V.I."/>
            <person name="Sazanova A.L."/>
            <person name="Chirak E.R."/>
        </authorList>
    </citation>
    <scope>NUCLEOTIDE SEQUENCE [LARGE SCALE GENOMIC DNA]</scope>
    <source>
        <strain evidence="3">Ach-343</strain>
    </source>
</reference>
<organism evidence="2 3">
    <name type="scientific">Mesorhizobium kowhaii</name>
    <dbReference type="NCBI Taxonomy" id="1300272"/>
    <lineage>
        <taxon>Bacteria</taxon>
        <taxon>Pseudomonadati</taxon>
        <taxon>Pseudomonadota</taxon>
        <taxon>Alphaproteobacteria</taxon>
        <taxon>Hyphomicrobiales</taxon>
        <taxon>Phyllobacteriaceae</taxon>
        <taxon>Mesorhizobium</taxon>
    </lineage>
</organism>
<dbReference type="InterPro" id="IPR043714">
    <property type="entry name" value="DUF5655"/>
</dbReference>
<dbReference type="OrthoDB" id="9809825at2"/>
<protein>
    <recommendedName>
        <fullName evidence="1">DUF5655 domain-containing protein</fullName>
    </recommendedName>
</protein>